<dbReference type="PANTHER" id="PTHR10773:SF19">
    <property type="match status" value="1"/>
</dbReference>
<evidence type="ECO:0000259" key="2">
    <source>
        <dbReference type="Pfam" id="PF25273"/>
    </source>
</evidence>
<accession>A0AAE1LT77</accession>
<reference evidence="3" key="2">
    <citation type="journal article" date="2023" name="BMC Genomics">
        <title>Pest status, molecular evolution, and epigenetic factors derived from the genome assembly of Frankliniella fusca, a thysanopteran phytovirus vector.</title>
        <authorList>
            <person name="Catto M.A."/>
            <person name="Labadie P.E."/>
            <person name="Jacobson A.L."/>
            <person name="Kennedy G.G."/>
            <person name="Srinivasan R."/>
            <person name="Hunt B.G."/>
        </authorList>
    </citation>
    <scope>NUCLEOTIDE SEQUENCE</scope>
    <source>
        <strain evidence="3">PL_HMW_Pooled</strain>
    </source>
</reference>
<protein>
    <submittedName>
        <fullName evidence="3">Polyprotein P1234</fullName>
    </submittedName>
</protein>
<dbReference type="PANTHER" id="PTHR10773">
    <property type="entry name" value="DNA-DIRECTED RNA POLYMERASES I, II, AND III SUBUNIT RPABC2"/>
    <property type="match status" value="1"/>
</dbReference>
<dbReference type="EMBL" id="JAHWGI010001430">
    <property type="protein sequence ID" value="KAK3931731.1"/>
    <property type="molecule type" value="Genomic_DNA"/>
</dbReference>
<evidence type="ECO:0000256" key="1">
    <source>
        <dbReference type="SAM" id="MobiDB-lite"/>
    </source>
</evidence>
<feature type="domain" description="DUF7869" evidence="2">
    <location>
        <begin position="1014"/>
        <end position="1125"/>
    </location>
</feature>
<feature type="region of interest" description="Disordered" evidence="1">
    <location>
        <begin position="1283"/>
        <end position="1361"/>
    </location>
</feature>
<comment type="caution">
    <text evidence="3">The sequence shown here is derived from an EMBL/GenBank/DDBJ whole genome shotgun (WGS) entry which is preliminary data.</text>
</comment>
<dbReference type="Proteomes" id="UP001219518">
    <property type="component" value="Unassembled WGS sequence"/>
</dbReference>
<dbReference type="Pfam" id="PF25273">
    <property type="entry name" value="DUF7869"/>
    <property type="match status" value="1"/>
</dbReference>
<proteinExistence type="predicted"/>
<reference evidence="3" key="1">
    <citation type="submission" date="2021-07" db="EMBL/GenBank/DDBJ databases">
        <authorList>
            <person name="Catto M.A."/>
            <person name="Jacobson A."/>
            <person name="Kennedy G."/>
            <person name="Labadie P."/>
            <person name="Hunt B.G."/>
            <person name="Srinivasan R."/>
        </authorList>
    </citation>
    <scope>NUCLEOTIDE SEQUENCE</scope>
    <source>
        <strain evidence="3">PL_HMW_Pooled</strain>
        <tissue evidence="3">Head</tissue>
    </source>
</reference>
<evidence type="ECO:0000313" key="4">
    <source>
        <dbReference type="Proteomes" id="UP001219518"/>
    </source>
</evidence>
<organism evidence="3 4">
    <name type="scientific">Frankliniella fusca</name>
    <dbReference type="NCBI Taxonomy" id="407009"/>
    <lineage>
        <taxon>Eukaryota</taxon>
        <taxon>Metazoa</taxon>
        <taxon>Ecdysozoa</taxon>
        <taxon>Arthropoda</taxon>
        <taxon>Hexapoda</taxon>
        <taxon>Insecta</taxon>
        <taxon>Pterygota</taxon>
        <taxon>Neoptera</taxon>
        <taxon>Paraneoptera</taxon>
        <taxon>Thysanoptera</taxon>
        <taxon>Terebrantia</taxon>
        <taxon>Thripoidea</taxon>
        <taxon>Thripidae</taxon>
        <taxon>Frankliniella</taxon>
    </lineage>
</organism>
<feature type="compositionally biased region" description="Polar residues" evidence="1">
    <location>
        <begin position="319"/>
        <end position="331"/>
    </location>
</feature>
<feature type="region of interest" description="Disordered" evidence="1">
    <location>
        <begin position="319"/>
        <end position="338"/>
    </location>
</feature>
<feature type="compositionally biased region" description="Basic and acidic residues" evidence="1">
    <location>
        <begin position="1309"/>
        <end position="1318"/>
    </location>
</feature>
<dbReference type="InterPro" id="IPR057191">
    <property type="entry name" value="DUF7869"/>
</dbReference>
<evidence type="ECO:0000313" key="3">
    <source>
        <dbReference type="EMBL" id="KAK3931731.1"/>
    </source>
</evidence>
<sequence>MAKNNSKLTRSDWKKSLAERLNRPPKEMCTGNKKVNTWLQENQYQESECPPVSVSDSYINKTISNAINQHESKTNSAVPLNKERISAFPSASCSNQANFTSPVTRIKSASVSDLNSMNPSTVIASSNKGGIPVESLKSDSSKECSSIVIPVTNVGRITSTTRSKCTSASNLDSIIKVPTFLAFEKKDANESNKSTANLSGNGSSSAVSSPHFSENPRLISHLTPFKCSSPTDGNIAKKSIKSDENIEEKESLSAVLSPSCKTPIKSSVPSSPLTSPANKIFGLSGFTGVKAVMKKDKSLTPVRRKLAYSTRQPLLARMNTSETSNQPTPSQKCGVKRKSLTPEKTSMVTTTADEQYVKKRNILHDTTSCAVKASAMDGKHFGFETNSIAKNKDIDSTSIQLREMSINHGVTLTPADVPFTITVSENIEKISSPSPGVTNDGLIADAMDRLSVKQVSEPKVTPTPVPRLKSNIPVPAARTTIVKAILPVPAARTTIVKAIPVPAPRGKSRTPPKPTPRSSLLTPPSPISDGFNSEGDFTCSDYATSFNMEDNPTGILNLDEGTMLLPVLNMDDVDAEFHKIIQESSLLSPGQPIILPSTPTGNGTPISKDDDTTIFSLRTPAFAIPPTPPETPEVPNSSSEVEIVATSLINEEALAAPLAELDESFQENEGYVTPQKVTTRKKERTLSKQDKAKAACNQGKEYTNMKGVIVQARQMRPPCVNCRFKCHDKISEEERDKVFKKYWALGEKQKQDGFIRESITIKRPAVQKTGDDVTQRAHTIKYSFKFPSGQLFVCKTMFLNTLGISESPVRTQVEKLERGGIVTSPDKRGKHPKIDPVEKNKQDSNIKEHIGLFKTVPSHFCRMRSKRKYLSPTLTIRQMWRLYKTWMSKNKPSEAIKSEKRYRKVFCTQFNLGFHKPKKDRCDLCLVYEIGTAAQKLKLQAKFDEHLRNKKNAKAARKEDEKKAKECSDTVCYCLMDLQQVISLPKTEAGMVFYKRKLSTYNFTVYDKTFKKGYCYLWDESEAKRGANEIATCVLLFIKKKVSEGITDFFIWSDNCGGQNKNKYLFSAYTWAAAQYNITITHRYMERGHTMNEADSMHSTIEKAARYEQIYVPKDLVPIIENAKRKGSKYDVKLVGPEILDFHPLADTLQNWTNKNAKWKSLREIVVDGENPGKVFVKHDLTAPTAVEIKITKVGGQVNLTTYLVPKAFDGPLRLKAKKLTDLANLCNELVIPSHKHDFYKGLLNFPDLNNPLLSDNANEDELSEDEEARQTAEREFLFDYENDEEVEESDYEEELQIAKKNIRNCSTADKEDGDKSGPGKNPDVNNNSDEDSPDSDAGNSDNIPYQDESTNESFNEASDN</sequence>
<gene>
    <name evidence="3" type="ORF">KUF71_008950</name>
</gene>
<keyword evidence="4" id="KW-1185">Reference proteome</keyword>
<feature type="compositionally biased region" description="Acidic residues" evidence="1">
    <location>
        <begin position="1283"/>
        <end position="1296"/>
    </location>
</feature>
<feature type="compositionally biased region" description="Polar residues" evidence="1">
    <location>
        <begin position="1338"/>
        <end position="1361"/>
    </location>
</feature>
<feature type="region of interest" description="Disordered" evidence="1">
    <location>
        <begin position="191"/>
        <end position="212"/>
    </location>
</feature>
<feature type="region of interest" description="Disordered" evidence="1">
    <location>
        <begin position="500"/>
        <end position="529"/>
    </location>
</feature>
<feature type="region of interest" description="Disordered" evidence="1">
    <location>
        <begin position="1"/>
        <end position="32"/>
    </location>
</feature>
<feature type="compositionally biased region" description="Basic and acidic residues" evidence="1">
    <location>
        <begin position="9"/>
        <end position="26"/>
    </location>
</feature>
<feature type="compositionally biased region" description="Low complexity" evidence="1">
    <location>
        <begin position="194"/>
        <end position="209"/>
    </location>
</feature>
<name>A0AAE1LT77_9NEOP</name>